<evidence type="ECO:0000313" key="3">
    <source>
        <dbReference type="Proteomes" id="UP000184609"/>
    </source>
</evidence>
<proteinExistence type="predicted"/>
<dbReference type="Proteomes" id="UP000184609">
    <property type="component" value="Unassembled WGS sequence"/>
</dbReference>
<evidence type="ECO:0000259" key="1">
    <source>
        <dbReference type="Pfam" id="PF04765"/>
    </source>
</evidence>
<dbReference type="RefSeq" id="WP_073570924.1">
    <property type="nucleotide sequence ID" value="NZ_FRXN01000002.1"/>
</dbReference>
<dbReference type="EMBL" id="FRXN01000002">
    <property type="protein sequence ID" value="SHO61292.1"/>
    <property type="molecule type" value="Genomic_DNA"/>
</dbReference>
<dbReference type="STRING" id="1073327.SAMN04488108_1243"/>
<keyword evidence="3" id="KW-1185">Reference proteome</keyword>
<name>A0A1M7Z905_9BACT</name>
<evidence type="ECO:0000313" key="2">
    <source>
        <dbReference type="EMBL" id="SHO61292.1"/>
    </source>
</evidence>
<dbReference type="InterPro" id="IPR048354">
    <property type="entry name" value="TOD1_MUCI70_glycTrfase_dom"/>
</dbReference>
<reference evidence="3" key="1">
    <citation type="submission" date="2016-12" db="EMBL/GenBank/DDBJ databases">
        <authorList>
            <person name="Varghese N."/>
            <person name="Submissions S."/>
        </authorList>
    </citation>
    <scope>NUCLEOTIDE SEQUENCE [LARGE SCALE GENOMIC DNA]</scope>
    <source>
        <strain evidence="3">DSM 25035</strain>
    </source>
</reference>
<dbReference type="Pfam" id="PF04765">
    <property type="entry name" value="TOD1_MUCI70"/>
    <property type="match status" value="1"/>
</dbReference>
<dbReference type="AlphaFoldDB" id="A0A1M7Z905"/>
<protein>
    <recommendedName>
        <fullName evidence="1">TOD1/MUCI70 glycosyltransferase-like domain-containing protein</fullName>
    </recommendedName>
</protein>
<accession>A0A1M7Z905</accession>
<sequence>MTNTLIYSVVTNNYDSIKPVKKYEGFDFWLFTDQENLKVDGWETKLLSKGENPIKQQRLLKINSVDNTSGYDVTIYMDGNMELIQDPQLFLDKYYKGGFLTCQHPKRSSLEEEGKEILRKKKDLAENIERTLNYAKEMGYKDDGGLFETMVVIRDKSPEVKKLEEKWSEILTTYSHRDQLSLPIASFISGVKINTLPRPELFKYIKRNRGHNISLKFRKKESGGFWNWLGLGK</sequence>
<dbReference type="OrthoDB" id="396512at2"/>
<organism evidence="2 3">
    <name type="scientific">Algoriphagus zhangzhouensis</name>
    <dbReference type="NCBI Taxonomy" id="1073327"/>
    <lineage>
        <taxon>Bacteria</taxon>
        <taxon>Pseudomonadati</taxon>
        <taxon>Bacteroidota</taxon>
        <taxon>Cytophagia</taxon>
        <taxon>Cytophagales</taxon>
        <taxon>Cyclobacteriaceae</taxon>
        <taxon>Algoriphagus</taxon>
    </lineage>
</organism>
<gene>
    <name evidence="2" type="ORF">SAMN04488108_1243</name>
</gene>
<feature type="domain" description="TOD1/MUCI70 glycosyltransferase-like" evidence="1">
    <location>
        <begin position="74"/>
        <end position="186"/>
    </location>
</feature>